<sequence length="67" mass="7557">MLGDYGVRPMSQTIDSGNQRPKLQWIEAEPHFSMLTDDEYPSTIDVQMVSGHSKGTFPVRFSLLILS</sequence>
<gene>
    <name evidence="2" type="ORF">Pan14r_16160</name>
</gene>
<evidence type="ECO:0000256" key="1">
    <source>
        <dbReference type="SAM" id="MobiDB-lite"/>
    </source>
</evidence>
<organism evidence="2 3">
    <name type="scientific">Crateriforma conspicua</name>
    <dbReference type="NCBI Taxonomy" id="2527996"/>
    <lineage>
        <taxon>Bacteria</taxon>
        <taxon>Pseudomonadati</taxon>
        <taxon>Planctomycetota</taxon>
        <taxon>Planctomycetia</taxon>
        <taxon>Planctomycetales</taxon>
        <taxon>Planctomycetaceae</taxon>
        <taxon>Crateriforma</taxon>
    </lineage>
</organism>
<proteinExistence type="predicted"/>
<evidence type="ECO:0000313" key="2">
    <source>
        <dbReference type="EMBL" id="TWT69331.1"/>
    </source>
</evidence>
<comment type="caution">
    <text evidence="2">The sequence shown here is derived from an EMBL/GenBank/DDBJ whole genome shotgun (WGS) entry which is preliminary data.</text>
</comment>
<dbReference type="Proteomes" id="UP000317238">
    <property type="component" value="Unassembled WGS sequence"/>
</dbReference>
<feature type="compositionally biased region" description="Polar residues" evidence="1">
    <location>
        <begin position="10"/>
        <end position="20"/>
    </location>
</feature>
<dbReference type="EMBL" id="SJPL01000001">
    <property type="protein sequence ID" value="TWT69331.1"/>
    <property type="molecule type" value="Genomic_DNA"/>
</dbReference>
<reference evidence="2 3" key="1">
    <citation type="submission" date="2019-02" db="EMBL/GenBank/DDBJ databases">
        <title>Deep-cultivation of Planctomycetes and their phenomic and genomic characterization uncovers novel biology.</title>
        <authorList>
            <person name="Wiegand S."/>
            <person name="Jogler M."/>
            <person name="Boedeker C."/>
            <person name="Pinto D."/>
            <person name="Vollmers J."/>
            <person name="Rivas-Marin E."/>
            <person name="Kohn T."/>
            <person name="Peeters S.H."/>
            <person name="Heuer A."/>
            <person name="Rast P."/>
            <person name="Oberbeckmann S."/>
            <person name="Bunk B."/>
            <person name="Jeske O."/>
            <person name="Meyerdierks A."/>
            <person name="Storesund J.E."/>
            <person name="Kallscheuer N."/>
            <person name="Luecker S."/>
            <person name="Lage O.M."/>
            <person name="Pohl T."/>
            <person name="Merkel B.J."/>
            <person name="Hornburger P."/>
            <person name="Mueller R.-W."/>
            <person name="Bruemmer F."/>
            <person name="Labrenz M."/>
            <person name="Spormann A.M."/>
            <person name="Op Den Camp H."/>
            <person name="Overmann J."/>
            <person name="Amann R."/>
            <person name="Jetten M.S.M."/>
            <person name="Mascher T."/>
            <person name="Medema M.H."/>
            <person name="Devos D.P."/>
            <person name="Kaster A.-K."/>
            <person name="Ovreas L."/>
            <person name="Rohde M."/>
            <person name="Galperin M.Y."/>
            <person name="Jogler C."/>
        </authorList>
    </citation>
    <scope>NUCLEOTIDE SEQUENCE [LARGE SCALE GENOMIC DNA]</scope>
    <source>
        <strain evidence="2 3">Pan14r</strain>
    </source>
</reference>
<evidence type="ECO:0000313" key="3">
    <source>
        <dbReference type="Proteomes" id="UP000317238"/>
    </source>
</evidence>
<accession>A0A5C5Y3S7</accession>
<dbReference type="AlphaFoldDB" id="A0A5C5Y3S7"/>
<name>A0A5C5Y3S7_9PLAN</name>
<keyword evidence="3" id="KW-1185">Reference proteome</keyword>
<feature type="region of interest" description="Disordered" evidence="1">
    <location>
        <begin position="1"/>
        <end position="20"/>
    </location>
</feature>
<protein>
    <submittedName>
        <fullName evidence="2">Uncharacterized protein</fullName>
    </submittedName>
</protein>